<evidence type="ECO:0000256" key="7">
    <source>
        <dbReference type="ARBA" id="ARBA00022840"/>
    </source>
</evidence>
<keyword evidence="10 11" id="KW-0472">Membrane</keyword>
<dbReference type="Pfam" id="PF00690">
    <property type="entry name" value="Cation_ATPase_N"/>
    <property type="match status" value="1"/>
</dbReference>
<evidence type="ECO:0000256" key="4">
    <source>
        <dbReference type="ARBA" id="ARBA00022692"/>
    </source>
</evidence>
<proteinExistence type="inferred from homology"/>
<dbReference type="SUPFAM" id="SSF81653">
    <property type="entry name" value="Calcium ATPase, transduction domain A"/>
    <property type="match status" value="1"/>
</dbReference>
<dbReference type="SUPFAM" id="SSF81665">
    <property type="entry name" value="Calcium ATPase, transmembrane domain M"/>
    <property type="match status" value="1"/>
</dbReference>
<dbReference type="FunFam" id="3.40.50.1000:FF:000028">
    <property type="entry name" value="Calcium-transporting P-type ATPase, putative"/>
    <property type="match status" value="1"/>
</dbReference>
<dbReference type="GO" id="GO:0005886">
    <property type="term" value="C:plasma membrane"/>
    <property type="evidence" value="ECO:0007669"/>
    <property type="project" value="UniProtKB-SubCell"/>
</dbReference>
<dbReference type="InterPro" id="IPR018303">
    <property type="entry name" value="ATPase_P-typ_P_site"/>
</dbReference>
<comment type="similarity">
    <text evidence="2">Belongs to the cation transport ATPase (P-type) (TC 3.A.3) family. Type IIA subfamily.</text>
</comment>
<feature type="transmembrane region" description="Helical" evidence="11">
    <location>
        <begin position="793"/>
        <end position="812"/>
    </location>
</feature>
<evidence type="ECO:0000256" key="10">
    <source>
        <dbReference type="ARBA" id="ARBA00023136"/>
    </source>
</evidence>
<dbReference type="GO" id="GO:0016887">
    <property type="term" value="F:ATP hydrolysis activity"/>
    <property type="evidence" value="ECO:0007669"/>
    <property type="project" value="InterPro"/>
</dbReference>
<dbReference type="InterPro" id="IPR004014">
    <property type="entry name" value="ATPase_P-typ_cation-transptr_N"/>
</dbReference>
<dbReference type="InterPro" id="IPR059000">
    <property type="entry name" value="ATPase_P-type_domA"/>
</dbReference>
<dbReference type="InterPro" id="IPR044492">
    <property type="entry name" value="P_typ_ATPase_HD_dom"/>
</dbReference>
<feature type="transmembrane region" description="Helical" evidence="11">
    <location>
        <begin position="850"/>
        <end position="873"/>
    </location>
</feature>
<dbReference type="PROSITE" id="PS00154">
    <property type="entry name" value="ATPASE_E1_E2"/>
    <property type="match status" value="1"/>
</dbReference>
<dbReference type="InterPro" id="IPR023299">
    <property type="entry name" value="ATPase_P-typ_cyto_dom_N"/>
</dbReference>
<keyword evidence="4 11" id="KW-0812">Transmembrane</keyword>
<dbReference type="Gene3D" id="3.40.1110.10">
    <property type="entry name" value="Calcium-transporting ATPase, cytoplasmic domain N"/>
    <property type="match status" value="1"/>
</dbReference>
<keyword evidence="5" id="KW-0479">Metal-binding</keyword>
<feature type="transmembrane region" description="Helical" evidence="11">
    <location>
        <begin position="272"/>
        <end position="298"/>
    </location>
</feature>
<evidence type="ECO:0000256" key="3">
    <source>
        <dbReference type="ARBA" id="ARBA00022475"/>
    </source>
</evidence>
<dbReference type="NCBIfam" id="TIGR01494">
    <property type="entry name" value="ATPase_P-type"/>
    <property type="match status" value="2"/>
</dbReference>
<comment type="caution">
    <text evidence="13">The sequence shown here is derived from an EMBL/GenBank/DDBJ whole genome shotgun (WGS) entry which is preliminary data.</text>
</comment>
<dbReference type="InterPro" id="IPR001757">
    <property type="entry name" value="P_typ_ATPase"/>
</dbReference>
<feature type="transmembrane region" description="Helical" evidence="11">
    <location>
        <begin position="716"/>
        <end position="736"/>
    </location>
</feature>
<dbReference type="SUPFAM" id="SSF56784">
    <property type="entry name" value="HAD-like"/>
    <property type="match status" value="1"/>
</dbReference>
<feature type="transmembrane region" description="Helical" evidence="11">
    <location>
        <begin position="748"/>
        <end position="765"/>
    </location>
</feature>
<evidence type="ECO:0000256" key="8">
    <source>
        <dbReference type="ARBA" id="ARBA00022967"/>
    </source>
</evidence>
<evidence type="ECO:0000256" key="9">
    <source>
        <dbReference type="ARBA" id="ARBA00022989"/>
    </source>
</evidence>
<dbReference type="InterPro" id="IPR023214">
    <property type="entry name" value="HAD_sf"/>
</dbReference>
<dbReference type="GO" id="GO:0015662">
    <property type="term" value="F:P-type ion transporter activity"/>
    <property type="evidence" value="ECO:0007669"/>
    <property type="project" value="UniProtKB-ARBA"/>
</dbReference>
<dbReference type="SFLD" id="SFLDF00027">
    <property type="entry name" value="p-type_atpase"/>
    <property type="match status" value="1"/>
</dbReference>
<gene>
    <name evidence="13" type="ORF">FJZ47_07000</name>
</gene>
<protein>
    <submittedName>
        <fullName evidence="13">Cation-translocating P-type ATPase</fullName>
    </submittedName>
</protein>
<dbReference type="InterPro" id="IPR008250">
    <property type="entry name" value="ATPase_P-typ_transduc_dom_A_sf"/>
</dbReference>
<name>A0A938B1W2_UNCTE</name>
<dbReference type="GO" id="GO:0046873">
    <property type="term" value="F:metal ion transmembrane transporter activity"/>
    <property type="evidence" value="ECO:0007669"/>
    <property type="project" value="UniProtKB-ARBA"/>
</dbReference>
<keyword evidence="8" id="KW-1278">Translocase</keyword>
<keyword evidence="9 11" id="KW-1133">Transmembrane helix</keyword>
<feature type="transmembrane region" description="Helical" evidence="11">
    <location>
        <begin position="82"/>
        <end position="103"/>
    </location>
</feature>
<dbReference type="GO" id="GO:0140352">
    <property type="term" value="P:export from cell"/>
    <property type="evidence" value="ECO:0007669"/>
    <property type="project" value="UniProtKB-ARBA"/>
</dbReference>
<dbReference type="GO" id="GO:0019829">
    <property type="term" value="F:ATPase-coupled monoatomic cation transmembrane transporter activity"/>
    <property type="evidence" value="ECO:0007669"/>
    <property type="project" value="UniProtKB-ARBA"/>
</dbReference>
<reference evidence="13" key="1">
    <citation type="submission" date="2019-03" db="EMBL/GenBank/DDBJ databases">
        <title>Lake Tanganyika Metagenome-Assembled Genomes (MAGs).</title>
        <authorList>
            <person name="Tran P."/>
        </authorList>
    </citation>
    <scope>NUCLEOTIDE SEQUENCE</scope>
    <source>
        <strain evidence="13">K_DeepCast_65m_m2_066</strain>
    </source>
</reference>
<dbReference type="SFLD" id="SFLDS00003">
    <property type="entry name" value="Haloacid_Dehalogenase"/>
    <property type="match status" value="1"/>
</dbReference>
<dbReference type="PRINTS" id="PR00119">
    <property type="entry name" value="CATATPASE"/>
</dbReference>
<dbReference type="PANTHER" id="PTHR43294">
    <property type="entry name" value="SODIUM/POTASSIUM-TRANSPORTING ATPASE SUBUNIT ALPHA"/>
    <property type="match status" value="1"/>
</dbReference>
<dbReference type="GO" id="GO:0005524">
    <property type="term" value="F:ATP binding"/>
    <property type="evidence" value="ECO:0007669"/>
    <property type="project" value="UniProtKB-KW"/>
</dbReference>
<evidence type="ECO:0000256" key="5">
    <source>
        <dbReference type="ARBA" id="ARBA00022723"/>
    </source>
</evidence>
<dbReference type="Gene3D" id="1.20.1110.10">
    <property type="entry name" value="Calcium-transporting ATPase, transmembrane domain"/>
    <property type="match status" value="1"/>
</dbReference>
<organism evidence="13 14">
    <name type="scientific">Tectimicrobiota bacterium</name>
    <dbReference type="NCBI Taxonomy" id="2528274"/>
    <lineage>
        <taxon>Bacteria</taxon>
        <taxon>Pseudomonadati</taxon>
        <taxon>Nitrospinota/Tectimicrobiota group</taxon>
        <taxon>Candidatus Tectimicrobiota</taxon>
    </lineage>
</organism>
<dbReference type="GO" id="GO:0046872">
    <property type="term" value="F:metal ion binding"/>
    <property type="evidence" value="ECO:0007669"/>
    <property type="project" value="UniProtKB-KW"/>
</dbReference>
<dbReference type="Pfam" id="PF00122">
    <property type="entry name" value="E1-E2_ATPase"/>
    <property type="match status" value="1"/>
</dbReference>
<evidence type="ECO:0000256" key="11">
    <source>
        <dbReference type="SAM" id="Phobius"/>
    </source>
</evidence>
<dbReference type="SFLD" id="SFLDG00002">
    <property type="entry name" value="C1.7:_P-type_atpase_like"/>
    <property type="match status" value="1"/>
</dbReference>
<keyword evidence="3" id="KW-1003">Cell membrane</keyword>
<dbReference type="InterPro" id="IPR050510">
    <property type="entry name" value="Cation_transp_ATPase_P-type"/>
</dbReference>
<comment type="subcellular location">
    <subcellularLocation>
        <location evidence="1">Cell membrane</location>
        <topology evidence="1">Multi-pass membrane protein</topology>
    </subcellularLocation>
</comment>
<dbReference type="InterPro" id="IPR023298">
    <property type="entry name" value="ATPase_P-typ_TM_dom_sf"/>
</dbReference>
<keyword evidence="7" id="KW-0067">ATP-binding</keyword>
<feature type="domain" description="Cation-transporting P-type ATPase N-terminal" evidence="12">
    <location>
        <begin position="4"/>
        <end position="78"/>
    </location>
</feature>
<dbReference type="Pfam" id="PF13246">
    <property type="entry name" value="Cation_ATPase"/>
    <property type="match status" value="1"/>
</dbReference>
<dbReference type="Proteomes" id="UP000712673">
    <property type="component" value="Unassembled WGS sequence"/>
</dbReference>
<dbReference type="SUPFAM" id="SSF81660">
    <property type="entry name" value="Metal cation-transporting ATPase, ATP-binding domain N"/>
    <property type="match status" value="1"/>
</dbReference>
<dbReference type="SMART" id="SM00831">
    <property type="entry name" value="Cation_ATPase_N"/>
    <property type="match status" value="1"/>
</dbReference>
<dbReference type="FunFam" id="2.70.150.10:FF:000016">
    <property type="entry name" value="Calcium-transporting P-type ATPase putative"/>
    <property type="match status" value="1"/>
</dbReference>
<dbReference type="PANTHER" id="PTHR43294:SF21">
    <property type="entry name" value="CATION TRANSPORTING ATPASE"/>
    <property type="match status" value="1"/>
</dbReference>
<dbReference type="PRINTS" id="PR00120">
    <property type="entry name" value="HATPASE"/>
</dbReference>
<dbReference type="EMBL" id="VGLS01000157">
    <property type="protein sequence ID" value="MBM3223531.1"/>
    <property type="molecule type" value="Genomic_DNA"/>
</dbReference>
<feature type="transmembrane region" description="Helical" evidence="11">
    <location>
        <begin position="818"/>
        <end position="838"/>
    </location>
</feature>
<dbReference type="AlphaFoldDB" id="A0A938B1W2"/>
<evidence type="ECO:0000259" key="12">
    <source>
        <dbReference type="SMART" id="SM00831"/>
    </source>
</evidence>
<feature type="transmembrane region" description="Helical" evidence="11">
    <location>
        <begin position="58"/>
        <end position="76"/>
    </location>
</feature>
<dbReference type="Gene3D" id="3.40.50.1000">
    <property type="entry name" value="HAD superfamily/HAD-like"/>
    <property type="match status" value="1"/>
</dbReference>
<keyword evidence="6" id="KW-0547">Nucleotide-binding</keyword>
<sequence length="918" mass="99670">MRAPWHTMDSREVLTQFQVDPSTGLQDHEVPIRQQQYGRNELVERGTKSPWRIVWEQLTSVVLVVLIIGALVKFLLGEYLDASAILVVVALNTILGFIQEYRAEQAIAALKRMAAPVVRVRRQGQIREIPARDLVPGDLLLLEAGNAIPADARLIEAANLRVQEASLTGESHPVEKMLSSVPEATAPLGDRHNMLYLGTTVTYGRGTAVVTETGMETELGRIAELIQNVAIEATPLQKRVKYLGLTLAIASIAIVALVFALGVWHGREVGPLFLAGVAIAVAAMPEGLPAVLTITLALGAQRMLKRRALIRKLPAVETLGSITTICSDKTGTLTENRMQVQILDVAGHTLDLTEVLRKGLPILSANDVTEHLDDANQLLLLATGVLCNDAVLEPESPTEGGYTTIGDPTEGALLVAAAHFGIWKSALEQRLPRVSEVPFSSERKLMTTVHRLPSQTDGRNGTAQIEHFFEAYQTPLVACTKGAVDSLLTLSAQVCHGDVCTPMTAEMHARITAASEQLAQEGLRVLGLAFRPLAMLPEHGSAETVEQDMTFIGMVGMIDPPRPEVKDAVLTCQTAGIRPVMITGDHPLTARQIARELHIATPDNDRVLTGADLAQMSTQDLEAVVEHVSVYARVSPEHKLHIVQALQQRGHVVAMTGDGVNDAPALRKSDIGVAMGITGTDVAKEAAPMVIMDDNFSTIVNAVEEGRTIYDNVRKFVKYIVTSNFGEVIVMVLTQLFGMPLPMTTLQILWMNLVTDGVPGLALGMEPTEPNAMRRAPFKPGESIFSRGIGRHILMMGPLLALVAFGVGYWAYIQQHPAWGTMVFMTLTLSQLGHALAVRSHRESLFRIGVRSNPLLIGAVGITLALQLVVVYVPQCQALFNTVPLSLTELAICLVLSTVIFWAVELEKWWLRRTGALV</sequence>
<evidence type="ECO:0000256" key="1">
    <source>
        <dbReference type="ARBA" id="ARBA00004651"/>
    </source>
</evidence>
<dbReference type="InterPro" id="IPR036412">
    <property type="entry name" value="HAD-like_sf"/>
</dbReference>
<accession>A0A938B1W2</accession>
<dbReference type="GO" id="GO:0098662">
    <property type="term" value="P:inorganic cation transmembrane transport"/>
    <property type="evidence" value="ECO:0007669"/>
    <property type="project" value="UniProtKB-ARBA"/>
</dbReference>
<dbReference type="Gene3D" id="2.70.150.10">
    <property type="entry name" value="Calcium-transporting ATPase, cytoplasmic transduction domain A"/>
    <property type="match status" value="1"/>
</dbReference>
<feature type="transmembrane region" description="Helical" evidence="11">
    <location>
        <begin position="242"/>
        <end position="266"/>
    </location>
</feature>
<dbReference type="InterPro" id="IPR006068">
    <property type="entry name" value="ATPase_P-typ_cation-transptr_C"/>
</dbReference>
<evidence type="ECO:0000313" key="13">
    <source>
        <dbReference type="EMBL" id="MBM3223531.1"/>
    </source>
</evidence>
<evidence type="ECO:0000256" key="2">
    <source>
        <dbReference type="ARBA" id="ARBA00005675"/>
    </source>
</evidence>
<evidence type="ECO:0000313" key="14">
    <source>
        <dbReference type="Proteomes" id="UP000712673"/>
    </source>
</evidence>
<dbReference type="Pfam" id="PF00689">
    <property type="entry name" value="Cation_ATPase_C"/>
    <property type="match status" value="1"/>
</dbReference>
<evidence type="ECO:0000256" key="6">
    <source>
        <dbReference type="ARBA" id="ARBA00022741"/>
    </source>
</evidence>
<dbReference type="CDD" id="cd02089">
    <property type="entry name" value="P-type_ATPase_Ca_prok"/>
    <property type="match status" value="1"/>
</dbReference>
<feature type="transmembrane region" description="Helical" evidence="11">
    <location>
        <begin position="885"/>
        <end position="904"/>
    </location>
</feature>